<dbReference type="AlphaFoldDB" id="A0A1M8A6A9"/>
<feature type="compositionally biased region" description="Basic residues" evidence="1">
    <location>
        <begin position="1"/>
        <end position="11"/>
    </location>
</feature>
<dbReference type="InterPro" id="IPR039875">
    <property type="entry name" value="LENG1-like"/>
</dbReference>
<accession>A0A1M8A6A9</accession>
<evidence type="ECO:0000313" key="2">
    <source>
        <dbReference type="EMBL" id="SHO77993.1"/>
    </source>
</evidence>
<dbReference type="OrthoDB" id="2159131at2759"/>
<feature type="compositionally biased region" description="Basic and acidic residues" evidence="1">
    <location>
        <begin position="14"/>
        <end position="35"/>
    </location>
</feature>
<feature type="compositionally biased region" description="Basic and acidic residues" evidence="1">
    <location>
        <begin position="42"/>
        <end position="70"/>
    </location>
</feature>
<dbReference type="PANTHER" id="PTHR22093">
    <property type="entry name" value="LEUKOCYTE RECEPTOR CLUSTER LRC MEMBER 1"/>
    <property type="match status" value="1"/>
</dbReference>
<name>A0A1M8A6A9_MALS4</name>
<dbReference type="OMA" id="KDLRPWY"/>
<proteinExistence type="predicted"/>
<sequence>MPLHLAPKKSYHPYNRENRERVARDENLARAKQADDDAYLAARDRSDRIAQLRRQRDAKMPSDEGERRVADAALGRDTNDAAPMSMNFFADLEEAAAKAGTPKRESFFGPTVELHPWYMDPHRISGREKRASDAQKELSRRQDEARKQREDPLAHMPRSSRPIQYAPSPSATLSEERQQREAREAERAAALLADRSSAFFRRRARAERAARVHRAS</sequence>
<feature type="region of interest" description="Disordered" evidence="1">
    <location>
        <begin position="1"/>
        <end position="80"/>
    </location>
</feature>
<gene>
    <name evidence="2" type="ORF">MSYG_2335</name>
</gene>
<protein>
    <recommendedName>
        <fullName evidence="4">CBF1-interacting co-repressor CIR N-terminal domain-containing protein</fullName>
    </recommendedName>
</protein>
<evidence type="ECO:0008006" key="4">
    <source>
        <dbReference type="Google" id="ProtNLM"/>
    </source>
</evidence>
<dbReference type="VEuPathDB" id="FungiDB:MSYG_2335"/>
<feature type="region of interest" description="Disordered" evidence="1">
    <location>
        <begin position="123"/>
        <end position="187"/>
    </location>
</feature>
<feature type="compositionally biased region" description="Basic and acidic residues" evidence="1">
    <location>
        <begin position="174"/>
        <end position="187"/>
    </location>
</feature>
<dbReference type="Proteomes" id="UP000186303">
    <property type="component" value="Chromosome 3"/>
</dbReference>
<evidence type="ECO:0000256" key="1">
    <source>
        <dbReference type="SAM" id="MobiDB-lite"/>
    </source>
</evidence>
<dbReference type="PANTHER" id="PTHR22093:SF0">
    <property type="entry name" value="LEUKOCYTE RECEPTOR CLUSTER MEMBER 1"/>
    <property type="match status" value="1"/>
</dbReference>
<evidence type="ECO:0000313" key="3">
    <source>
        <dbReference type="Proteomes" id="UP000186303"/>
    </source>
</evidence>
<reference evidence="3" key="1">
    <citation type="journal article" date="2017" name="Nucleic Acids Res.">
        <title>Proteogenomics produces comprehensive and highly accurate protein-coding gene annotation in a complete genome assembly of Malassezia sympodialis.</title>
        <authorList>
            <person name="Zhu Y."/>
            <person name="Engstroem P.G."/>
            <person name="Tellgren-Roth C."/>
            <person name="Baudo C.D."/>
            <person name="Kennell J.C."/>
            <person name="Sun S."/>
            <person name="Billmyre R.B."/>
            <person name="Schroeder M.S."/>
            <person name="Andersson A."/>
            <person name="Holm T."/>
            <person name="Sigurgeirsson B."/>
            <person name="Wu G."/>
            <person name="Sankaranarayanan S.R."/>
            <person name="Siddharthan R."/>
            <person name="Sanyal K."/>
            <person name="Lundeberg J."/>
            <person name="Nystedt B."/>
            <person name="Boekhout T."/>
            <person name="Dawson T.L. Jr."/>
            <person name="Heitman J."/>
            <person name="Scheynius A."/>
            <person name="Lehtioe J."/>
        </authorList>
    </citation>
    <scope>NUCLEOTIDE SEQUENCE [LARGE SCALE GENOMIC DNA]</scope>
    <source>
        <strain evidence="3">ATCC 42132</strain>
    </source>
</reference>
<dbReference type="EMBL" id="LT671823">
    <property type="protein sequence ID" value="SHO77993.1"/>
    <property type="molecule type" value="Genomic_DNA"/>
</dbReference>
<organism evidence="2 3">
    <name type="scientific">Malassezia sympodialis (strain ATCC 42132)</name>
    <name type="common">Atopic eczema-associated yeast</name>
    <dbReference type="NCBI Taxonomy" id="1230383"/>
    <lineage>
        <taxon>Eukaryota</taxon>
        <taxon>Fungi</taxon>
        <taxon>Dikarya</taxon>
        <taxon>Basidiomycota</taxon>
        <taxon>Ustilaginomycotina</taxon>
        <taxon>Malasseziomycetes</taxon>
        <taxon>Malasseziales</taxon>
        <taxon>Malasseziaceae</taxon>
        <taxon>Malassezia</taxon>
    </lineage>
</organism>
<feature type="compositionally biased region" description="Basic and acidic residues" evidence="1">
    <location>
        <begin position="123"/>
        <end position="153"/>
    </location>
</feature>
<keyword evidence="3" id="KW-1185">Reference proteome</keyword>